<comment type="caution">
    <text evidence="1">The sequence shown here is derived from an EMBL/GenBank/DDBJ whole genome shotgun (WGS) entry which is preliminary data.</text>
</comment>
<dbReference type="Proteomes" id="UP001519288">
    <property type="component" value="Unassembled WGS sequence"/>
</dbReference>
<gene>
    <name evidence="1" type="ORF">J2Z69_000079</name>
</gene>
<accession>A0ABS4JDA4</accession>
<organism evidence="1 2">
    <name type="scientific">Paenibacillus shirakamiensis</name>
    <dbReference type="NCBI Taxonomy" id="1265935"/>
    <lineage>
        <taxon>Bacteria</taxon>
        <taxon>Bacillati</taxon>
        <taxon>Bacillota</taxon>
        <taxon>Bacilli</taxon>
        <taxon>Bacillales</taxon>
        <taxon>Paenibacillaceae</taxon>
        <taxon>Paenibacillus</taxon>
    </lineage>
</organism>
<evidence type="ECO:0000313" key="1">
    <source>
        <dbReference type="EMBL" id="MBP1999060.1"/>
    </source>
</evidence>
<evidence type="ECO:0000313" key="2">
    <source>
        <dbReference type="Proteomes" id="UP001519288"/>
    </source>
</evidence>
<protein>
    <submittedName>
        <fullName evidence="1">Uncharacterized protein</fullName>
    </submittedName>
</protein>
<name>A0ABS4JDA4_9BACL</name>
<proteinExistence type="predicted"/>
<reference evidence="1 2" key="1">
    <citation type="submission" date="2021-03" db="EMBL/GenBank/DDBJ databases">
        <title>Genomic Encyclopedia of Type Strains, Phase IV (KMG-IV): sequencing the most valuable type-strain genomes for metagenomic binning, comparative biology and taxonomic classification.</title>
        <authorList>
            <person name="Goeker M."/>
        </authorList>
    </citation>
    <scope>NUCLEOTIDE SEQUENCE [LARGE SCALE GENOMIC DNA]</scope>
    <source>
        <strain evidence="1 2">DSM 26806</strain>
    </source>
</reference>
<dbReference type="EMBL" id="JAGGLD010000001">
    <property type="protein sequence ID" value="MBP1999060.1"/>
    <property type="molecule type" value="Genomic_DNA"/>
</dbReference>
<sequence length="54" mass="6242">MKRSPLKNKKPTGYRFIKQAVQGIILVRLFFCVEGNEIFSLMVRERVALAYLPA</sequence>
<keyword evidence="2" id="KW-1185">Reference proteome</keyword>